<name>W0SJJ5_9PROT</name>
<feature type="domain" description="M23ase beta-sheet core" evidence="2">
    <location>
        <begin position="203"/>
        <end position="297"/>
    </location>
</feature>
<dbReference type="AlphaFoldDB" id="W0SJJ5"/>
<proteinExistence type="predicted"/>
<accession>W0SJJ5</accession>
<evidence type="ECO:0000313" key="3">
    <source>
        <dbReference type="EMBL" id="BAO30841.1"/>
    </source>
</evidence>
<evidence type="ECO:0000259" key="2">
    <source>
        <dbReference type="Pfam" id="PF01551"/>
    </source>
</evidence>
<keyword evidence="1" id="KW-1133">Transmembrane helix</keyword>
<dbReference type="Proteomes" id="UP000031637">
    <property type="component" value="Chromosome"/>
</dbReference>
<reference evidence="3 4" key="1">
    <citation type="journal article" date="2014" name="Syst. Appl. Microbiol.">
        <title>Complete genomes of freshwater sulfur oxidizers Sulfuricella denitrificans skB26 and Sulfuritalea hydrogenivorans sk43H: genetic insights into the sulfur oxidation pathway of betaproteobacteria.</title>
        <authorList>
            <person name="Watanabe T."/>
            <person name="Kojima H."/>
            <person name="Fukui M."/>
        </authorList>
    </citation>
    <scope>NUCLEOTIDE SEQUENCE [LARGE SCALE GENOMIC DNA]</scope>
    <source>
        <strain evidence="3">DSM22779</strain>
    </source>
</reference>
<dbReference type="InterPro" id="IPR050570">
    <property type="entry name" value="Cell_wall_metabolism_enzyme"/>
</dbReference>
<dbReference type="GO" id="GO:0004222">
    <property type="term" value="F:metalloendopeptidase activity"/>
    <property type="evidence" value="ECO:0007669"/>
    <property type="project" value="TreeGrafter"/>
</dbReference>
<dbReference type="RefSeq" id="WP_041100446.1">
    <property type="nucleotide sequence ID" value="NZ_AP012547.1"/>
</dbReference>
<dbReference type="SUPFAM" id="SSF51261">
    <property type="entry name" value="Duplicated hybrid motif"/>
    <property type="match status" value="1"/>
</dbReference>
<dbReference type="InterPro" id="IPR011055">
    <property type="entry name" value="Dup_hybrid_motif"/>
</dbReference>
<dbReference type="EMBL" id="AP012547">
    <property type="protein sequence ID" value="BAO30841.1"/>
    <property type="molecule type" value="Genomic_DNA"/>
</dbReference>
<protein>
    <submittedName>
        <fullName evidence="3">Putative peptidase</fullName>
    </submittedName>
</protein>
<dbReference type="Pfam" id="PF01551">
    <property type="entry name" value="Peptidase_M23"/>
    <property type="match status" value="1"/>
</dbReference>
<dbReference type="KEGG" id="shd:SUTH_03063"/>
<dbReference type="CDD" id="cd12797">
    <property type="entry name" value="M23_peptidase"/>
    <property type="match status" value="1"/>
</dbReference>
<feature type="transmembrane region" description="Helical" evidence="1">
    <location>
        <begin position="24"/>
        <end position="46"/>
    </location>
</feature>
<keyword evidence="1" id="KW-0812">Transmembrane</keyword>
<dbReference type="OrthoDB" id="9815245at2"/>
<dbReference type="InterPro" id="IPR016047">
    <property type="entry name" value="M23ase_b-sheet_dom"/>
</dbReference>
<dbReference type="HOGENOM" id="CLU_029425_2_2_4"/>
<dbReference type="STRING" id="1223802.SUTH_03063"/>
<evidence type="ECO:0000256" key="1">
    <source>
        <dbReference type="SAM" id="Phobius"/>
    </source>
</evidence>
<dbReference type="Gene3D" id="2.70.70.10">
    <property type="entry name" value="Glucose Permease (Domain IIA)"/>
    <property type="match status" value="1"/>
</dbReference>
<keyword evidence="1" id="KW-0472">Membrane</keyword>
<organism evidence="3 4">
    <name type="scientific">Sulfuritalea hydrogenivorans sk43H</name>
    <dbReference type="NCBI Taxonomy" id="1223802"/>
    <lineage>
        <taxon>Bacteria</taxon>
        <taxon>Pseudomonadati</taxon>
        <taxon>Pseudomonadota</taxon>
        <taxon>Betaproteobacteria</taxon>
        <taxon>Nitrosomonadales</taxon>
        <taxon>Sterolibacteriaceae</taxon>
        <taxon>Sulfuritalea</taxon>
    </lineage>
</organism>
<dbReference type="PANTHER" id="PTHR21666:SF270">
    <property type="entry name" value="MUREIN HYDROLASE ACTIVATOR ENVC"/>
    <property type="match status" value="1"/>
</dbReference>
<dbReference type="FunFam" id="2.70.70.10:FF:000006">
    <property type="entry name" value="M23 family peptidase"/>
    <property type="match status" value="1"/>
</dbReference>
<evidence type="ECO:0000313" key="4">
    <source>
        <dbReference type="Proteomes" id="UP000031637"/>
    </source>
</evidence>
<keyword evidence="4" id="KW-1185">Reference proteome</keyword>
<dbReference type="PANTHER" id="PTHR21666">
    <property type="entry name" value="PEPTIDASE-RELATED"/>
    <property type="match status" value="1"/>
</dbReference>
<sequence length="315" mass="34460">MHIILVSDRLATARSITLTWRHTALFVAALFGSVLVLSSLFSYVTVRHAAEIRLPFLQDLVRAVNAEETQRSKDFVRENLNAMAVKLGEMQAQLMRLDTMGERLAGMAGVKPQDLKAFEVKSGGRGGPLMLPAAMSPTELQRAVDALANQVEAKSDAISMIESQLLEDRIKKSLLPTSLPVEAQWNASTYGWRVDPFTGERAMHEGVDFVATTGTGIHAAAAGVVINAERHPQYGNMVEIDHGKDLTTRYAHASKILVKAGQMVKRGQKVAEVGSTGRSTGPHLHFEVRIRGLAQNPDRFLRMAQATKGPAVHRH</sequence>
<gene>
    <name evidence="3" type="ORF">SUTH_03063</name>
</gene>